<feature type="modified residue" description="Phosphothreonine; by autocatalysis" evidence="7">
    <location>
        <position position="175"/>
    </location>
</feature>
<dbReference type="SUPFAM" id="SSF100934">
    <property type="entry name" value="Heat shock protein 70kD (HSP70), C-terminal subdomain"/>
    <property type="match status" value="1"/>
</dbReference>
<gene>
    <name evidence="7" type="primary">dnaK</name>
    <name evidence="11" type="ORF">C5T88_01265</name>
</gene>
<dbReference type="FunFam" id="2.60.34.10:FF:000014">
    <property type="entry name" value="Chaperone protein DnaK HSP70"/>
    <property type="match status" value="1"/>
</dbReference>
<dbReference type="GO" id="GO:0051082">
    <property type="term" value="F:unfolded protein binding"/>
    <property type="evidence" value="ECO:0007669"/>
    <property type="project" value="InterPro"/>
</dbReference>
<dbReference type="Pfam" id="PF00012">
    <property type="entry name" value="HSP70"/>
    <property type="match status" value="1"/>
</dbReference>
<keyword evidence="2 7" id="KW-0597">Phosphoprotein</keyword>
<evidence type="ECO:0000256" key="4">
    <source>
        <dbReference type="ARBA" id="ARBA00022840"/>
    </source>
</evidence>
<dbReference type="HAMAP" id="MF_00332">
    <property type="entry name" value="DnaK"/>
    <property type="match status" value="1"/>
</dbReference>
<evidence type="ECO:0000256" key="9">
    <source>
        <dbReference type="SAM" id="Coils"/>
    </source>
</evidence>
<reference evidence="12" key="1">
    <citation type="submission" date="2018-02" db="EMBL/GenBank/DDBJ databases">
        <title>Firefly genomes illuminate parallel origins of bioluminescence in beetles.</title>
        <authorList>
            <person name="Fallon T.R."/>
            <person name="Lower S.E.S."/>
            <person name="Behringer M."/>
            <person name="Weng J.-K."/>
        </authorList>
    </citation>
    <scope>NUCLEOTIDE SEQUENCE [LARGE SCALE GENOMIC DNA]</scope>
</reference>
<dbReference type="InterPro" id="IPR029048">
    <property type="entry name" value="HSP70_C_sf"/>
</dbReference>
<evidence type="ECO:0000256" key="7">
    <source>
        <dbReference type="HAMAP-Rule" id="MF_00332"/>
    </source>
</evidence>
<dbReference type="AlphaFoldDB" id="A0A2S0NJL0"/>
<name>A0A2S0NJL0_9MOLU</name>
<evidence type="ECO:0000256" key="3">
    <source>
        <dbReference type="ARBA" id="ARBA00022741"/>
    </source>
</evidence>
<keyword evidence="5 7" id="KW-0346">Stress response</keyword>
<dbReference type="EMBL" id="CP027019">
    <property type="protein sequence ID" value="AVP49210.1"/>
    <property type="molecule type" value="Genomic_DNA"/>
</dbReference>
<dbReference type="SUPFAM" id="SSF53067">
    <property type="entry name" value="Actin-like ATPase domain"/>
    <property type="match status" value="2"/>
</dbReference>
<dbReference type="Gene3D" id="1.20.1270.10">
    <property type="match status" value="1"/>
</dbReference>
<dbReference type="GO" id="GO:0005524">
    <property type="term" value="F:ATP binding"/>
    <property type="evidence" value="ECO:0007669"/>
    <property type="project" value="UniProtKB-UniRule"/>
</dbReference>
<dbReference type="InterPro" id="IPR012725">
    <property type="entry name" value="Chaperone_DnaK"/>
</dbReference>
<dbReference type="Gene3D" id="3.30.420.40">
    <property type="match status" value="2"/>
</dbReference>
<dbReference type="PROSITE" id="PS00297">
    <property type="entry name" value="HSP70_1"/>
    <property type="match status" value="1"/>
</dbReference>
<sequence>MAKERIIGIDLGTTNSVVSVMEGGQPIVLENPEGQRTTPSVVAFKNSDIIVGGAAKRQAVTNPNVVSSVKRKIGTTEKLHVNNKNYTPEQISAEILRYMKKYAEDKLGETITKAVITVPAYFNDAQRKATKDAGIIAGLNVERIINEPTAAALAYGLDKQDKEHKVLVYDLGGGTFDVSILELADGTFEVLSTSGDNHLGGDDFDHVVTDWLIEQLKKEQGVDLSKDKMALQRLKEESEKIKINLSSQLETEVNLPFIAMNENGPVSYSTTLTRSAFEKMTSALVERTRKPVEDALKAAKLAPSDIEEILLVGGSTRIPAIQALVKSLLKKEPNRSINPDEVVAMGAAIQAGVLAGDVTDVLLLDVTPLSLGIETMGGVFTKLIERNTTIPTEKSQIFSTAADNQPAVDINILQGERPMASDNKSLGQFQLTGIKPAPKGQPQIEVTFKIDVNGIVSVTAKDKDTNETKSITISNSGSLTDDEIERMVQEAKDNAQADDAKRKNIELKNKAESYINVLETSLKDAGDKISPEQKTQSETMINEIRELLAKEDWATLETKMQELEQAMAMAAEMAQQQSEAKPAEEPKNESNDSNDSKDDKK</sequence>
<dbReference type="CDD" id="cd10234">
    <property type="entry name" value="ASKHA_NBD_HSP70_DnaK-like"/>
    <property type="match status" value="1"/>
</dbReference>
<keyword evidence="9" id="KW-0175">Coiled coil</keyword>
<dbReference type="NCBIfam" id="TIGR02350">
    <property type="entry name" value="prok_dnaK"/>
    <property type="match status" value="1"/>
</dbReference>
<evidence type="ECO:0000256" key="5">
    <source>
        <dbReference type="ARBA" id="ARBA00023016"/>
    </source>
</evidence>
<keyword evidence="6 7" id="KW-0143">Chaperone</keyword>
<keyword evidence="3 7" id="KW-0547">Nucleotide-binding</keyword>
<evidence type="ECO:0000256" key="8">
    <source>
        <dbReference type="RuleBase" id="RU003322"/>
    </source>
</evidence>
<comment type="induction">
    <text evidence="7">By stress conditions e.g. heat shock.</text>
</comment>
<feature type="region of interest" description="Disordered" evidence="10">
    <location>
        <begin position="569"/>
        <end position="601"/>
    </location>
</feature>
<feature type="compositionally biased region" description="Low complexity" evidence="10">
    <location>
        <begin position="569"/>
        <end position="580"/>
    </location>
</feature>
<dbReference type="InterPro" id="IPR029047">
    <property type="entry name" value="HSP70_peptide-bd_sf"/>
</dbReference>
<dbReference type="Gene3D" id="2.60.34.10">
    <property type="entry name" value="Substrate Binding Domain Of DNAk, Chain A, domain 1"/>
    <property type="match status" value="1"/>
</dbReference>
<organism evidence="11 12">
    <name type="scientific">Williamsoniiplasma luminosum</name>
    <dbReference type="NCBI Taxonomy" id="214888"/>
    <lineage>
        <taxon>Bacteria</taxon>
        <taxon>Bacillati</taxon>
        <taxon>Mycoplasmatota</taxon>
        <taxon>Mollicutes</taxon>
        <taxon>Entomoplasmatales</taxon>
        <taxon>Williamsoniiplasma</taxon>
    </lineage>
</organism>
<dbReference type="FunFam" id="3.30.420.40:FF:000071">
    <property type="entry name" value="Molecular chaperone DnaK"/>
    <property type="match status" value="1"/>
</dbReference>
<proteinExistence type="evidence at transcript level"/>
<evidence type="ECO:0000256" key="2">
    <source>
        <dbReference type="ARBA" id="ARBA00022553"/>
    </source>
</evidence>
<dbReference type="PROSITE" id="PS00329">
    <property type="entry name" value="HSP70_2"/>
    <property type="match status" value="1"/>
</dbReference>
<evidence type="ECO:0000256" key="6">
    <source>
        <dbReference type="ARBA" id="ARBA00023186"/>
    </source>
</evidence>
<dbReference type="FunFam" id="3.90.640.10:FF:000003">
    <property type="entry name" value="Molecular chaperone DnaK"/>
    <property type="match status" value="1"/>
</dbReference>
<dbReference type="InterPro" id="IPR043129">
    <property type="entry name" value="ATPase_NBD"/>
</dbReference>
<comment type="similarity">
    <text evidence="1 7 8">Belongs to the heat shock protein 70 family.</text>
</comment>
<dbReference type="GO" id="GO:0140662">
    <property type="term" value="F:ATP-dependent protein folding chaperone"/>
    <property type="evidence" value="ECO:0007669"/>
    <property type="project" value="InterPro"/>
</dbReference>
<dbReference type="Gene3D" id="3.90.640.10">
    <property type="entry name" value="Actin, Chain A, domain 4"/>
    <property type="match status" value="1"/>
</dbReference>
<dbReference type="Proteomes" id="UP000239250">
    <property type="component" value="Chromosome"/>
</dbReference>
<feature type="compositionally biased region" description="Basic and acidic residues" evidence="10">
    <location>
        <begin position="581"/>
        <end position="601"/>
    </location>
</feature>
<evidence type="ECO:0000256" key="1">
    <source>
        <dbReference type="ARBA" id="ARBA00007381"/>
    </source>
</evidence>
<protein>
    <recommendedName>
        <fullName evidence="7">Chaperone protein DnaK</fullName>
    </recommendedName>
    <alternativeName>
        <fullName evidence="7">HSP70</fullName>
    </alternativeName>
    <alternativeName>
        <fullName evidence="7">Heat shock 70 kDa protein</fullName>
    </alternativeName>
    <alternativeName>
        <fullName evidence="7">Heat shock protein 70</fullName>
    </alternativeName>
</protein>
<dbReference type="PANTHER" id="PTHR19375">
    <property type="entry name" value="HEAT SHOCK PROTEIN 70KDA"/>
    <property type="match status" value="1"/>
</dbReference>
<dbReference type="PROSITE" id="PS01036">
    <property type="entry name" value="HSP70_3"/>
    <property type="match status" value="1"/>
</dbReference>
<dbReference type="PRINTS" id="PR00301">
    <property type="entry name" value="HEATSHOCK70"/>
</dbReference>
<evidence type="ECO:0000313" key="11">
    <source>
        <dbReference type="EMBL" id="AVP49210.1"/>
    </source>
</evidence>
<keyword evidence="4 7" id="KW-0067">ATP-binding</keyword>
<evidence type="ECO:0000256" key="10">
    <source>
        <dbReference type="SAM" id="MobiDB-lite"/>
    </source>
</evidence>
<feature type="coiled-coil region" evidence="9">
    <location>
        <begin position="488"/>
        <end position="517"/>
    </location>
</feature>
<dbReference type="InterPro" id="IPR013126">
    <property type="entry name" value="Hsp_70_fam"/>
</dbReference>
<accession>A0A2S0NJL0</accession>
<comment type="function">
    <text evidence="7">Acts as a chaperone.</text>
</comment>
<dbReference type="SUPFAM" id="SSF100920">
    <property type="entry name" value="Heat shock protein 70kD (HSP70), peptide-binding domain"/>
    <property type="match status" value="1"/>
</dbReference>
<evidence type="ECO:0000313" key="12">
    <source>
        <dbReference type="Proteomes" id="UP000239250"/>
    </source>
</evidence>
<dbReference type="RefSeq" id="WP_303662549.1">
    <property type="nucleotide sequence ID" value="NZ_CP027019.1"/>
</dbReference>
<dbReference type="NCBIfam" id="NF001413">
    <property type="entry name" value="PRK00290.1"/>
    <property type="match status" value="1"/>
</dbReference>
<dbReference type="InterPro" id="IPR018181">
    <property type="entry name" value="Heat_shock_70_CS"/>
</dbReference>